<gene>
    <name evidence="2" type="ORF">SAMN05421738_11146</name>
</gene>
<proteinExistence type="predicted"/>
<accession>A0A1I4YH98</accession>
<dbReference type="OrthoDB" id="1198916at2"/>
<dbReference type="GO" id="GO:0016740">
    <property type="term" value="F:transferase activity"/>
    <property type="evidence" value="ECO:0007669"/>
    <property type="project" value="UniProtKB-KW"/>
</dbReference>
<dbReference type="CDD" id="cd06532">
    <property type="entry name" value="Glyco_transf_25"/>
    <property type="match status" value="1"/>
</dbReference>
<dbReference type="RefSeq" id="WP_092908770.1">
    <property type="nucleotide sequence ID" value="NZ_FOUZ01000011.1"/>
</dbReference>
<dbReference type="Pfam" id="PF01755">
    <property type="entry name" value="Glyco_transf_25"/>
    <property type="match status" value="1"/>
</dbReference>
<organism evidence="2 3">
    <name type="scientific">Algoriella xinjiangensis</name>
    <dbReference type="NCBI Taxonomy" id="684065"/>
    <lineage>
        <taxon>Bacteria</taxon>
        <taxon>Pseudomonadati</taxon>
        <taxon>Bacteroidota</taxon>
        <taxon>Flavobacteriia</taxon>
        <taxon>Flavobacteriales</taxon>
        <taxon>Weeksellaceae</taxon>
        <taxon>Algoriella</taxon>
    </lineage>
</organism>
<keyword evidence="3" id="KW-1185">Reference proteome</keyword>
<evidence type="ECO:0000259" key="1">
    <source>
        <dbReference type="Pfam" id="PF01755"/>
    </source>
</evidence>
<evidence type="ECO:0000313" key="2">
    <source>
        <dbReference type="EMBL" id="SFN37183.1"/>
    </source>
</evidence>
<dbReference type="EMBL" id="FOUZ01000011">
    <property type="protein sequence ID" value="SFN37183.1"/>
    <property type="molecule type" value="Genomic_DNA"/>
</dbReference>
<feature type="domain" description="Glycosyl transferase family 25" evidence="1">
    <location>
        <begin position="8"/>
        <end position="174"/>
    </location>
</feature>
<name>A0A1I4YH98_9FLAO</name>
<reference evidence="3" key="1">
    <citation type="submission" date="2016-10" db="EMBL/GenBank/DDBJ databases">
        <authorList>
            <person name="Varghese N."/>
            <person name="Submissions S."/>
        </authorList>
    </citation>
    <scope>NUCLEOTIDE SEQUENCE [LARGE SCALE GENOMIC DNA]</scope>
    <source>
        <strain evidence="3">XJ109</strain>
    </source>
</reference>
<dbReference type="InterPro" id="IPR002654">
    <property type="entry name" value="Glyco_trans_25"/>
</dbReference>
<dbReference type="Proteomes" id="UP000199149">
    <property type="component" value="Unassembled WGS sequence"/>
</dbReference>
<keyword evidence="2" id="KW-0808">Transferase</keyword>
<evidence type="ECO:0000313" key="3">
    <source>
        <dbReference type="Proteomes" id="UP000199149"/>
    </source>
</evidence>
<dbReference type="AlphaFoldDB" id="A0A1I4YH98"/>
<protein>
    <submittedName>
        <fullName evidence="2">Glycosyl transferase, family 25</fullName>
    </submittedName>
</protein>
<dbReference type="STRING" id="684065.SAMN05421738_11146"/>
<sequence length="265" mass="30972">MNIKPLYQTYLINLDRAVDRLELMKNEFAKCDLTFKRISAVDAKNLDHTTYKINNKYDRDLVPGEIGCYLSHVNTLEEFLSSDNQFAVIIEDDAILVQDFKTIIEKTLSIYDELSVKDQWDVLKLFNGKRKHIKIKDVDNTHFIAACGTSIPITTIAAIWTRKAAEKFLNKIKKPLPTIQRPIDCDLQHAWEFDLRIYNLLPSLVKPAPVETQIQIDERLKKAKLFKQISYEVNRVFPKYNYLISHHGFKKFYDSFIAKKNKRIS</sequence>